<dbReference type="AlphaFoldDB" id="A0A5P5Z8D6"/>
<comment type="caution">
    <text evidence="3">The sequence shown here is derived from an EMBL/GenBank/DDBJ whole genome shotgun (WGS) entry which is preliminary data.</text>
</comment>
<dbReference type="Gene3D" id="2.40.100.10">
    <property type="entry name" value="Cyclophilin-like"/>
    <property type="match status" value="1"/>
</dbReference>
<dbReference type="InterPro" id="IPR008589">
    <property type="entry name" value="MupG"/>
</dbReference>
<dbReference type="Proteomes" id="UP000189067">
    <property type="component" value="Unassembled WGS sequence"/>
</dbReference>
<dbReference type="InterPro" id="IPR043797">
    <property type="entry name" value="MupG_N"/>
</dbReference>
<dbReference type="Pfam" id="PF05913">
    <property type="entry name" value="MupG_C"/>
    <property type="match status" value="1"/>
</dbReference>
<organism evidence="3 6">
    <name type="scientific">Lacticaseibacillus rhamnosus</name>
    <name type="common">Lactobacillus rhamnosus</name>
    <dbReference type="NCBI Taxonomy" id="47715"/>
    <lineage>
        <taxon>Bacteria</taxon>
        <taxon>Bacillati</taxon>
        <taxon>Bacillota</taxon>
        <taxon>Bacilli</taxon>
        <taxon>Lactobacillales</taxon>
        <taxon>Lactobacillaceae</taxon>
        <taxon>Lacticaseibacillus</taxon>
    </lineage>
</organism>
<dbReference type="InterPro" id="IPR013785">
    <property type="entry name" value="Aldolase_TIM"/>
</dbReference>
<dbReference type="Pfam" id="PF19200">
    <property type="entry name" value="MupG_N"/>
    <property type="match status" value="1"/>
</dbReference>
<dbReference type="SUPFAM" id="SSF50891">
    <property type="entry name" value="Cyclophilin-like"/>
    <property type="match status" value="1"/>
</dbReference>
<dbReference type="InterPro" id="IPR043894">
    <property type="entry name" value="MupG_C"/>
</dbReference>
<name>A0A5P5Z8D6_LACRH</name>
<evidence type="ECO:0000259" key="1">
    <source>
        <dbReference type="Pfam" id="PF05913"/>
    </source>
</evidence>
<evidence type="ECO:0000313" key="4">
    <source>
        <dbReference type="EMBL" id="ONN76033.1"/>
    </source>
</evidence>
<sequence>MIGFSCYLNDSATEQQAAYLKQMQQAGFTGVFTSLQLSEAKPEIIRQRLDQLVANCHQLGLTIMADVSAASLQRLGIALHDGKAIQALGLDGLRIDDGIDMTTVAALSHTMAIALNASTLSACMIDQLANAKANLRHIEAWHNFYPRPETGLDPAWFAQKNKWLHALGFKTMAFISGDAQQRGPLFAGLPTLEAHRGLLPLAAYLELRQLAIDHVYVGDPQLSPRSIAAFQAYVHDQVLLIQVQTDDERLLHLTWHSRPDIAQKVVRLAEARLEHIFATPQPAQTDPRPRGSITLDNSAYGRYAGELQLTRCDLPADPRVNVIGKIEPSNLPLLDQIGPHQAIRFKIS</sequence>
<dbReference type="Gene3D" id="3.20.20.70">
    <property type="entry name" value="Aldolase class I"/>
    <property type="match status" value="1"/>
</dbReference>
<dbReference type="InterPro" id="IPR017853">
    <property type="entry name" value="GH"/>
</dbReference>
<dbReference type="Proteomes" id="UP000542889">
    <property type="component" value="Unassembled WGS sequence"/>
</dbReference>
<dbReference type="SUPFAM" id="SSF51445">
    <property type="entry name" value="(Trans)glycosidases"/>
    <property type="match status" value="1"/>
</dbReference>
<evidence type="ECO:0000313" key="5">
    <source>
        <dbReference type="Proteomes" id="UP000189067"/>
    </source>
</evidence>
<protein>
    <submittedName>
        <fullName evidence="4">Cell surface protein</fullName>
    </submittedName>
    <submittedName>
        <fullName evidence="3">DUF871 domain-containing protein</fullName>
    </submittedName>
</protein>
<dbReference type="InterPro" id="IPR029000">
    <property type="entry name" value="Cyclophilin-like_dom_sf"/>
</dbReference>
<feature type="domain" description="6-phospho-N-acetylmuramidase C-terminal" evidence="1">
    <location>
        <begin position="245"/>
        <end position="346"/>
    </location>
</feature>
<evidence type="ECO:0000259" key="2">
    <source>
        <dbReference type="Pfam" id="PF19200"/>
    </source>
</evidence>
<accession>A0A5P5Z8D6</accession>
<reference evidence="4 5" key="1">
    <citation type="submission" date="2017-01" db="EMBL/GenBank/DDBJ databases">
        <title>In silico prediction, in vitro antibacterial spectrum and physicochemical properties of a putative bacteriocin produced by Lactobacillus rhamnosus strain L156.4.</title>
        <authorList>
            <person name="Silveira A.M."/>
            <person name="Monteiro A.S."/>
            <person name="Santos V.L."/>
            <person name="Nicoli J.R."/>
            <person name="Azevedo V."/>
            <person name="Soares S.C."/>
            <person name="Castro-Oliveira L."/>
            <person name="Dias-Souza M.V."/>
            <person name="Nardi R.M."/>
        </authorList>
    </citation>
    <scope>NUCLEOTIDE SEQUENCE [LARGE SCALE GENOMIC DNA]</scope>
    <source>
        <strain evidence="4 5">L156.4</strain>
    </source>
</reference>
<evidence type="ECO:0000313" key="3">
    <source>
        <dbReference type="EMBL" id="NVO87904.1"/>
    </source>
</evidence>
<dbReference type="PANTHER" id="PTHR38435">
    <property type="match status" value="1"/>
</dbReference>
<evidence type="ECO:0000313" key="6">
    <source>
        <dbReference type="Proteomes" id="UP000542889"/>
    </source>
</evidence>
<proteinExistence type="predicted"/>
<reference evidence="3 6" key="2">
    <citation type="submission" date="2020-06" db="EMBL/GenBank/DDBJ databases">
        <title>Lactobacillus rhamnosus QC,genome.</title>
        <authorList>
            <person name="Yi H."/>
            <person name="Jin M."/>
        </authorList>
    </citation>
    <scope>NUCLEOTIDE SEQUENCE [LARGE SCALE GENOMIC DNA]</scope>
    <source>
        <strain evidence="3 6">QC</strain>
    </source>
</reference>
<dbReference type="EMBL" id="MTJY01000005">
    <property type="protein sequence ID" value="ONN76033.1"/>
    <property type="molecule type" value="Genomic_DNA"/>
</dbReference>
<feature type="domain" description="6-phospho-N-acetylmuramidase N-terminal" evidence="2">
    <location>
        <begin position="2"/>
        <end position="231"/>
    </location>
</feature>
<gene>
    <name evidence="4" type="ORF">BWR10_00610</name>
    <name evidence="3" type="ORF">HWN39_05240</name>
</gene>
<dbReference type="EMBL" id="JABXWP010000005">
    <property type="protein sequence ID" value="NVO87904.1"/>
    <property type="molecule type" value="Genomic_DNA"/>
</dbReference>
<dbReference type="PANTHER" id="PTHR38435:SF2">
    <property type="entry name" value="DUF871 DOMAIN-CONTAINING PROTEIN"/>
    <property type="match status" value="1"/>
</dbReference>
<dbReference type="RefSeq" id="WP_005687045.1">
    <property type="nucleotide sequence ID" value="NZ_BSWG01000020.1"/>
</dbReference>